<keyword evidence="1 2" id="KW-0193">Cuticle</keyword>
<dbReference type="OrthoDB" id="6493579at2759"/>
<keyword evidence="3" id="KW-0732">Signal</keyword>
<dbReference type="RefSeq" id="XP_026274322.1">
    <property type="nucleotide sequence ID" value="XM_026418537.2"/>
</dbReference>
<dbReference type="Proteomes" id="UP000504606">
    <property type="component" value="Unplaced"/>
</dbReference>
<dbReference type="RefSeq" id="XP_052127980.1">
    <property type="nucleotide sequence ID" value="XM_052272020.1"/>
</dbReference>
<sequence length="127" mass="13835">MMKLAVVATMLVAVAYAQLPQQPIPILRLESQIQPDGKFQYLYETGNGIQAQAIGDQKPAGRDGPIQSVQGQYAYTADDGTPVQISYIADENGYQPQGAILPTPPPIPEAILRSLEFNARNGPQRRK</sequence>
<dbReference type="PANTHER" id="PTHR10380:SF173">
    <property type="entry name" value="CUTICULAR PROTEIN 47EF, ISOFORM C-RELATED"/>
    <property type="match status" value="1"/>
</dbReference>
<dbReference type="PROSITE" id="PS51155">
    <property type="entry name" value="CHIT_BIND_RR_2"/>
    <property type="match status" value="1"/>
</dbReference>
<accession>A0A6J1RZU8</accession>
<dbReference type="KEGG" id="foc:113203722"/>
<dbReference type="PROSITE" id="PS00233">
    <property type="entry name" value="CHIT_BIND_RR_1"/>
    <property type="match status" value="1"/>
</dbReference>
<dbReference type="Pfam" id="PF00379">
    <property type="entry name" value="Chitin_bind_4"/>
    <property type="match status" value="1"/>
</dbReference>
<name>A0A6J1RZU8_FRAOC</name>
<evidence type="ECO:0000256" key="3">
    <source>
        <dbReference type="SAM" id="SignalP"/>
    </source>
</evidence>
<reference evidence="5 6" key="1">
    <citation type="submission" date="2025-04" db="UniProtKB">
        <authorList>
            <consortium name="RefSeq"/>
        </authorList>
    </citation>
    <scope>IDENTIFICATION</scope>
    <source>
        <tissue evidence="5 6">Whole organism</tissue>
    </source>
</reference>
<evidence type="ECO:0000256" key="2">
    <source>
        <dbReference type="PROSITE-ProRule" id="PRU00497"/>
    </source>
</evidence>
<dbReference type="GO" id="GO:0008010">
    <property type="term" value="F:structural constituent of chitin-based larval cuticle"/>
    <property type="evidence" value="ECO:0007669"/>
    <property type="project" value="TreeGrafter"/>
</dbReference>
<dbReference type="InterPro" id="IPR031311">
    <property type="entry name" value="CHIT_BIND_RR_consensus"/>
</dbReference>
<dbReference type="InterPro" id="IPR000618">
    <property type="entry name" value="Insect_cuticle"/>
</dbReference>
<dbReference type="GO" id="GO:0062129">
    <property type="term" value="C:chitin-based extracellular matrix"/>
    <property type="evidence" value="ECO:0007669"/>
    <property type="project" value="TreeGrafter"/>
</dbReference>
<dbReference type="AlphaFoldDB" id="A0A6J1RZU8"/>
<evidence type="ECO:0000313" key="6">
    <source>
        <dbReference type="RefSeq" id="XP_052127979.1"/>
    </source>
</evidence>
<protein>
    <submittedName>
        <fullName evidence="6">Endocuticle structural glycoprotein SgAbd-2-like isoform X1</fullName>
    </submittedName>
    <submittedName>
        <fullName evidence="7">Endocuticle structural glycoprotein SgAbd-2-like isoform X2</fullName>
    </submittedName>
    <submittedName>
        <fullName evidence="5">Endocuticle structural glycoprotein SgAbd-2-like isoform X3</fullName>
    </submittedName>
</protein>
<evidence type="ECO:0000313" key="4">
    <source>
        <dbReference type="Proteomes" id="UP000504606"/>
    </source>
</evidence>
<organism evidence="4 5">
    <name type="scientific">Frankliniella occidentalis</name>
    <name type="common">Western flower thrips</name>
    <name type="synonym">Euthrips occidentalis</name>
    <dbReference type="NCBI Taxonomy" id="133901"/>
    <lineage>
        <taxon>Eukaryota</taxon>
        <taxon>Metazoa</taxon>
        <taxon>Ecdysozoa</taxon>
        <taxon>Arthropoda</taxon>
        <taxon>Hexapoda</taxon>
        <taxon>Insecta</taxon>
        <taxon>Pterygota</taxon>
        <taxon>Neoptera</taxon>
        <taxon>Paraneoptera</taxon>
        <taxon>Thysanoptera</taxon>
        <taxon>Terebrantia</taxon>
        <taxon>Thripoidea</taxon>
        <taxon>Thripidae</taxon>
        <taxon>Frankliniella</taxon>
    </lineage>
</organism>
<proteinExistence type="predicted"/>
<gene>
    <name evidence="5 6 7" type="primary">LOC113203722</name>
</gene>
<feature type="chain" id="PRO_5044639417" evidence="3">
    <location>
        <begin position="18"/>
        <end position="127"/>
    </location>
</feature>
<keyword evidence="4" id="KW-1185">Reference proteome</keyword>
<dbReference type="PANTHER" id="PTHR10380">
    <property type="entry name" value="CUTICLE PROTEIN"/>
    <property type="match status" value="1"/>
</dbReference>
<evidence type="ECO:0000256" key="1">
    <source>
        <dbReference type="ARBA" id="ARBA00022460"/>
    </source>
</evidence>
<dbReference type="GeneID" id="113203722"/>
<dbReference type="PRINTS" id="PR00947">
    <property type="entry name" value="CUTICLE"/>
</dbReference>
<evidence type="ECO:0000313" key="7">
    <source>
        <dbReference type="RefSeq" id="XP_052127980.1"/>
    </source>
</evidence>
<dbReference type="InterPro" id="IPR050468">
    <property type="entry name" value="Cuticle_Struct_Prot"/>
</dbReference>
<evidence type="ECO:0000313" key="5">
    <source>
        <dbReference type="RefSeq" id="XP_026274322.1"/>
    </source>
</evidence>
<dbReference type="RefSeq" id="XP_052127979.1">
    <property type="nucleotide sequence ID" value="XM_052272019.1"/>
</dbReference>
<feature type="signal peptide" evidence="3">
    <location>
        <begin position="1"/>
        <end position="17"/>
    </location>
</feature>